<dbReference type="PANTHER" id="PTHR37752:SF1">
    <property type="entry name" value="OS02G0610700 PROTEIN"/>
    <property type="match status" value="1"/>
</dbReference>
<accession>A0AAV8T124</accession>
<evidence type="ECO:0000313" key="2">
    <source>
        <dbReference type="EMBL" id="KAJ8760465.1"/>
    </source>
</evidence>
<dbReference type="GO" id="GO:0009535">
    <property type="term" value="C:chloroplast thylakoid membrane"/>
    <property type="evidence" value="ECO:0007669"/>
    <property type="project" value="TreeGrafter"/>
</dbReference>
<reference evidence="2 3" key="1">
    <citation type="submission" date="2021-09" db="EMBL/GenBank/DDBJ databases">
        <title>Genomic insights and catalytic innovation underlie evolution of tropane alkaloids biosynthesis.</title>
        <authorList>
            <person name="Wang Y.-J."/>
            <person name="Tian T."/>
            <person name="Huang J.-P."/>
            <person name="Huang S.-X."/>
        </authorList>
    </citation>
    <scope>NUCLEOTIDE SEQUENCE [LARGE SCALE GENOMIC DNA]</scope>
    <source>
        <strain evidence="2">KIB-2018</strain>
        <tissue evidence="2">Leaf</tissue>
    </source>
</reference>
<evidence type="ECO:0000313" key="3">
    <source>
        <dbReference type="Proteomes" id="UP001159364"/>
    </source>
</evidence>
<dbReference type="AlphaFoldDB" id="A0AAV8T124"/>
<keyword evidence="3" id="KW-1185">Reference proteome</keyword>
<feature type="region of interest" description="Disordered" evidence="1">
    <location>
        <begin position="60"/>
        <end position="94"/>
    </location>
</feature>
<dbReference type="SUPFAM" id="SSF103511">
    <property type="entry name" value="Chlorophyll a-b binding protein"/>
    <property type="match status" value="1"/>
</dbReference>
<sequence length="222" mass="24325">MSLAPSMPRIKILNPSASCSPPCSSSSAASSTSCFRLPNHVGMRMTKAYAAVTIRSSQADGPIRRPVAPSLRVPSPPTPSPPVAPPPKPGTQVTVGDKSIITLEFQRQKAKELQDFFKQRKLEEANQGPFFGFIGKNEIINGRWAMFGFAVGMLTEYATGSDFVDQLEIRPRENCGREEGPVRLEMSEPENVKFMASKIITLQKLDHQNVLKLEGLAISRLV</sequence>
<feature type="compositionally biased region" description="Pro residues" evidence="1">
    <location>
        <begin position="74"/>
        <end position="89"/>
    </location>
</feature>
<dbReference type="Gene3D" id="1.10.3460.10">
    <property type="entry name" value="Chlorophyll a/b binding protein domain"/>
    <property type="match status" value="1"/>
</dbReference>
<dbReference type="PANTHER" id="PTHR37752">
    <property type="entry name" value="OS02G0610700 PROTEIN"/>
    <property type="match status" value="1"/>
</dbReference>
<name>A0AAV8T124_9ROSI</name>
<proteinExistence type="predicted"/>
<dbReference type="EMBL" id="JAIWQS010000007">
    <property type="protein sequence ID" value="KAJ8760465.1"/>
    <property type="molecule type" value="Genomic_DNA"/>
</dbReference>
<dbReference type="Proteomes" id="UP001159364">
    <property type="component" value="Linkage Group LG07"/>
</dbReference>
<gene>
    <name evidence="2" type="ORF">K2173_015132</name>
</gene>
<evidence type="ECO:0000256" key="1">
    <source>
        <dbReference type="SAM" id="MobiDB-lite"/>
    </source>
</evidence>
<dbReference type="InterPro" id="IPR053091">
    <property type="entry name" value="PSII_Assembly/Photoprotect-Rel"/>
</dbReference>
<comment type="caution">
    <text evidence="2">The sequence shown here is derived from an EMBL/GenBank/DDBJ whole genome shotgun (WGS) entry which is preliminary data.</text>
</comment>
<protein>
    <submittedName>
        <fullName evidence="2">Uncharacterized protein</fullName>
    </submittedName>
</protein>
<organism evidence="2 3">
    <name type="scientific">Erythroxylum novogranatense</name>
    <dbReference type="NCBI Taxonomy" id="1862640"/>
    <lineage>
        <taxon>Eukaryota</taxon>
        <taxon>Viridiplantae</taxon>
        <taxon>Streptophyta</taxon>
        <taxon>Embryophyta</taxon>
        <taxon>Tracheophyta</taxon>
        <taxon>Spermatophyta</taxon>
        <taxon>Magnoliopsida</taxon>
        <taxon>eudicotyledons</taxon>
        <taxon>Gunneridae</taxon>
        <taxon>Pentapetalae</taxon>
        <taxon>rosids</taxon>
        <taxon>fabids</taxon>
        <taxon>Malpighiales</taxon>
        <taxon>Erythroxylaceae</taxon>
        <taxon>Erythroxylum</taxon>
    </lineage>
</organism>